<evidence type="ECO:0008006" key="3">
    <source>
        <dbReference type="Google" id="ProtNLM"/>
    </source>
</evidence>
<dbReference type="EMBL" id="LT984813">
    <property type="protein sequence ID" value="SPD65602.1"/>
    <property type="molecule type" value="Genomic_DNA"/>
</dbReference>
<evidence type="ECO:0000313" key="2">
    <source>
        <dbReference type="Proteomes" id="UP000254259"/>
    </source>
</evidence>
<dbReference type="Pfam" id="PF06073">
    <property type="entry name" value="DUF934"/>
    <property type="match status" value="1"/>
</dbReference>
<dbReference type="Proteomes" id="UP000254259">
    <property type="component" value="Chromosome CBM2636"/>
</dbReference>
<gene>
    <name evidence="1" type="ORF">CBM2636_20120</name>
</gene>
<organism evidence="1 2">
    <name type="scientific">Cupriavidus taiwanensis</name>
    <dbReference type="NCBI Taxonomy" id="164546"/>
    <lineage>
        <taxon>Bacteria</taxon>
        <taxon>Pseudomonadati</taxon>
        <taxon>Pseudomonadota</taxon>
        <taxon>Betaproteobacteria</taxon>
        <taxon>Burkholderiales</taxon>
        <taxon>Burkholderiaceae</taxon>
        <taxon>Cupriavidus</taxon>
    </lineage>
</organism>
<dbReference type="InterPro" id="IPR008318">
    <property type="entry name" value="UCP030820"/>
</dbReference>
<evidence type="ECO:0000313" key="1">
    <source>
        <dbReference type="EMBL" id="SPD65602.1"/>
    </source>
</evidence>
<dbReference type="AlphaFoldDB" id="A0A9Q7XQL2"/>
<protein>
    <recommendedName>
        <fullName evidence="3">Oxidoreductase</fullName>
    </recommendedName>
</protein>
<accession>A0A9Q7XQL2</accession>
<name>A0A9Q7XQL2_9BURK</name>
<dbReference type="PIRSF" id="PIRSF030820">
    <property type="entry name" value="UCP030820"/>
    <property type="match status" value="1"/>
</dbReference>
<sequence length="211" mass="23272">MPTSSRASALKPEDRRLNMAKIIQLQQDGATVAPVIVDDAWTVLRGTAEQPLTDEQIAAAAQSQDAVLFPLSMWKANEALLAGRDAARTGVWLAPEDEPGDAEAYFARVALVAVDFPVFRDGRGFSTAYLLRTRYHWKGQLRAIGDVLRDQLNFMKRCGFDAFAVRADKNIDDAIKGFTEFTVTYQASVDEPLPLFRRARAEVGAQPKEAA</sequence>
<reference evidence="1 2" key="1">
    <citation type="submission" date="2018-01" db="EMBL/GenBank/DDBJ databases">
        <authorList>
            <person name="Clerissi C."/>
        </authorList>
    </citation>
    <scope>NUCLEOTIDE SEQUENCE [LARGE SCALE GENOMIC DNA]</scope>
    <source>
        <strain evidence="1">Cupriavidus taiwanensis SWF 66322</strain>
    </source>
</reference>
<proteinExistence type="predicted"/>